<dbReference type="OrthoDB" id="1524821at2"/>
<dbReference type="Proteomes" id="UP000321528">
    <property type="component" value="Unassembled WGS sequence"/>
</dbReference>
<feature type="region of interest" description="Disordered" evidence="1">
    <location>
        <begin position="150"/>
        <end position="177"/>
    </location>
</feature>
<dbReference type="EMBL" id="VNWL01000027">
    <property type="protein sequence ID" value="TXK01106.1"/>
    <property type="molecule type" value="Genomic_DNA"/>
</dbReference>
<sequence>MMKLKEFNIPFSGLKLGKHEFVYEIDNAFFESFDYQEFNGASIHTKAILEKMSNMMELRIEAEGTVNVDCDLTGEPFDQPIESELHLVIKFGEEYNDEDDEILIIPHGEYQINIAQYIYEMLVLAVPQKRVHPGVEDGTLKSDILDKLEELQPKENKKPAEKTDPRWDDLKKLLTDK</sequence>
<dbReference type="EMBL" id="QXFJ01000028">
    <property type="protein sequence ID" value="RIV69511.1"/>
    <property type="molecule type" value="Genomic_DNA"/>
</dbReference>
<reference evidence="2 4" key="1">
    <citation type="submission" date="2018-08" db="EMBL/GenBank/DDBJ databases">
        <title>Proposal of Muricauda 72 sp.nov. and Muricauda NH166 sp.nov., isolated from seawater.</title>
        <authorList>
            <person name="Cheng H."/>
            <person name="Wu Y.-H."/>
            <person name="Guo L.-L."/>
            <person name="Xu X.-W."/>
        </authorList>
    </citation>
    <scope>NUCLEOTIDE SEQUENCE [LARGE SCALE GENOMIC DNA]</scope>
    <source>
        <strain evidence="2 4">NH166</strain>
    </source>
</reference>
<dbReference type="AlphaFoldDB" id="A0A418N5H8"/>
<evidence type="ECO:0000313" key="3">
    <source>
        <dbReference type="EMBL" id="TXK01106.1"/>
    </source>
</evidence>
<proteinExistence type="predicted"/>
<name>A0A418N5H8_9FLAO</name>
<dbReference type="InterPro" id="IPR003772">
    <property type="entry name" value="YceD"/>
</dbReference>
<keyword evidence="5" id="KW-1185">Reference proteome</keyword>
<dbReference type="Proteomes" id="UP000284189">
    <property type="component" value="Unassembled WGS sequence"/>
</dbReference>
<protein>
    <submittedName>
        <fullName evidence="2">DUF177 domain-containing protein</fullName>
    </submittedName>
</protein>
<reference evidence="3 5" key="2">
    <citation type="submission" date="2019-07" db="EMBL/GenBank/DDBJ databases">
        <title>Draft genome of two Muricauda strains isolated from deep sea.</title>
        <authorList>
            <person name="Sun C."/>
        </authorList>
    </citation>
    <scope>NUCLEOTIDE SEQUENCE [LARGE SCALE GENOMIC DNA]</scope>
    <source>
        <strain evidence="3 5">NH166</strain>
    </source>
</reference>
<dbReference type="RefSeq" id="WP_119640924.1">
    <property type="nucleotide sequence ID" value="NZ_QXFJ01000028.1"/>
</dbReference>
<dbReference type="Pfam" id="PF02620">
    <property type="entry name" value="YceD"/>
    <property type="match status" value="1"/>
</dbReference>
<organism evidence="2 4">
    <name type="scientific">Flagellimonas aequoris</name>
    <dbReference type="NCBI Taxonomy" id="2306997"/>
    <lineage>
        <taxon>Bacteria</taxon>
        <taxon>Pseudomonadati</taxon>
        <taxon>Bacteroidota</taxon>
        <taxon>Flavobacteriia</taxon>
        <taxon>Flavobacteriales</taxon>
        <taxon>Flavobacteriaceae</taxon>
        <taxon>Flagellimonas</taxon>
    </lineage>
</organism>
<evidence type="ECO:0000313" key="5">
    <source>
        <dbReference type="Proteomes" id="UP000321528"/>
    </source>
</evidence>
<comment type="caution">
    <text evidence="2">The sequence shown here is derived from an EMBL/GenBank/DDBJ whole genome shotgun (WGS) entry which is preliminary data.</text>
</comment>
<evidence type="ECO:0000313" key="4">
    <source>
        <dbReference type="Proteomes" id="UP000284189"/>
    </source>
</evidence>
<gene>
    <name evidence="2" type="ORF">D2U88_12575</name>
    <name evidence="3" type="ORF">FQ019_12455</name>
</gene>
<evidence type="ECO:0000313" key="2">
    <source>
        <dbReference type="EMBL" id="RIV69511.1"/>
    </source>
</evidence>
<evidence type="ECO:0000256" key="1">
    <source>
        <dbReference type="SAM" id="MobiDB-lite"/>
    </source>
</evidence>
<accession>A0A418N5H8</accession>